<evidence type="ECO:0000256" key="1">
    <source>
        <dbReference type="SAM" id="MobiDB-lite"/>
    </source>
</evidence>
<feature type="region of interest" description="Disordered" evidence="1">
    <location>
        <begin position="45"/>
        <end position="72"/>
    </location>
</feature>
<dbReference type="OMA" id="QYNTITL"/>
<dbReference type="Gene3D" id="2.30.42.10">
    <property type="match status" value="2"/>
</dbReference>
<dbReference type="SUPFAM" id="SSF50156">
    <property type="entry name" value="PDZ domain-like"/>
    <property type="match status" value="2"/>
</dbReference>
<dbReference type="InterPro" id="IPR051342">
    <property type="entry name" value="PDZ_scaffold"/>
</dbReference>
<dbReference type="OrthoDB" id="6022711at2759"/>
<evidence type="ECO:0000259" key="2">
    <source>
        <dbReference type="PROSITE" id="PS50106"/>
    </source>
</evidence>
<reference evidence="3" key="1">
    <citation type="journal article" date="2020" name="Nat. Ecol. Evol.">
        <title>Deeply conserved synteny resolves early events in vertebrate evolution.</title>
        <authorList>
            <person name="Simakov O."/>
            <person name="Marletaz F."/>
            <person name="Yue J.X."/>
            <person name="O'Connell B."/>
            <person name="Jenkins J."/>
            <person name="Brandt A."/>
            <person name="Calef R."/>
            <person name="Tung C.H."/>
            <person name="Huang T.K."/>
            <person name="Schmutz J."/>
            <person name="Satoh N."/>
            <person name="Yu J.K."/>
            <person name="Putnam N.H."/>
            <person name="Green R.E."/>
            <person name="Rokhsar D.S."/>
        </authorList>
    </citation>
    <scope>NUCLEOTIDE SEQUENCE [LARGE SCALE GENOMIC DNA]</scope>
    <source>
        <strain evidence="3">S238N-H82</strain>
    </source>
</reference>
<feature type="domain" description="PDZ" evidence="2">
    <location>
        <begin position="1"/>
        <end position="41"/>
    </location>
</feature>
<reference evidence="4" key="2">
    <citation type="submission" date="2025-08" db="UniProtKB">
        <authorList>
            <consortium name="RefSeq"/>
        </authorList>
    </citation>
    <scope>IDENTIFICATION</scope>
    <source>
        <strain evidence="4">S238N-H82</strain>
        <tissue evidence="4">Testes</tissue>
    </source>
</reference>
<dbReference type="PANTHER" id="PTHR19964:SF92">
    <property type="entry name" value="PATJ HOMOLOG"/>
    <property type="match status" value="1"/>
</dbReference>
<feature type="compositionally biased region" description="Low complexity" evidence="1">
    <location>
        <begin position="45"/>
        <end position="57"/>
    </location>
</feature>
<dbReference type="AlphaFoldDB" id="A0A9J7LVE9"/>
<dbReference type="InterPro" id="IPR001478">
    <property type="entry name" value="PDZ"/>
</dbReference>
<dbReference type="PANTHER" id="PTHR19964">
    <property type="entry name" value="MULTIPLE PDZ DOMAIN PROTEIN"/>
    <property type="match status" value="1"/>
</dbReference>
<sequence>MNDDQILSVNGEDMRSATQDNAAAVLKTAQGTVVLTIGRLKASSQASRRTSMASSSSHTLDKAGSTGSMDRAGIITGPRRVAAAADSADFPTEGVRMVEMYKGPQDSLGVSIAGGVGSPLGDVPIFIAMVQANGVAAQTQKLRTVDCKTVIASVVVF</sequence>
<proteinExistence type="predicted"/>
<dbReference type="GeneID" id="118425122"/>
<protein>
    <submittedName>
        <fullName evidence="4">Multiple PDZ domain protein-like</fullName>
    </submittedName>
</protein>
<dbReference type="KEGG" id="bfo:118425122"/>
<dbReference type="PROSITE" id="PS50106">
    <property type="entry name" value="PDZ"/>
    <property type="match status" value="2"/>
</dbReference>
<feature type="domain" description="PDZ" evidence="2">
    <location>
        <begin position="97"/>
        <end position="146"/>
    </location>
</feature>
<accession>A0A9J7LVE9</accession>
<organism evidence="3 4">
    <name type="scientific">Branchiostoma floridae</name>
    <name type="common">Florida lancelet</name>
    <name type="synonym">Amphioxus</name>
    <dbReference type="NCBI Taxonomy" id="7739"/>
    <lineage>
        <taxon>Eukaryota</taxon>
        <taxon>Metazoa</taxon>
        <taxon>Chordata</taxon>
        <taxon>Cephalochordata</taxon>
        <taxon>Leptocardii</taxon>
        <taxon>Amphioxiformes</taxon>
        <taxon>Branchiostomatidae</taxon>
        <taxon>Branchiostoma</taxon>
    </lineage>
</organism>
<dbReference type="Pfam" id="PF00595">
    <property type="entry name" value="PDZ"/>
    <property type="match status" value="1"/>
</dbReference>
<dbReference type="Proteomes" id="UP000001554">
    <property type="component" value="Chromosome 10"/>
</dbReference>
<dbReference type="InterPro" id="IPR036034">
    <property type="entry name" value="PDZ_sf"/>
</dbReference>
<name>A0A9J7LVE9_BRAFL</name>
<evidence type="ECO:0000313" key="4">
    <source>
        <dbReference type="RefSeq" id="XP_035689833.1"/>
    </source>
</evidence>
<keyword evidence="3" id="KW-1185">Reference proteome</keyword>
<dbReference type="RefSeq" id="XP_035689833.1">
    <property type="nucleotide sequence ID" value="XM_035833940.1"/>
</dbReference>
<gene>
    <name evidence="4" type="primary">LOC118425122</name>
</gene>
<evidence type="ECO:0000313" key="3">
    <source>
        <dbReference type="Proteomes" id="UP000001554"/>
    </source>
</evidence>